<evidence type="ECO:0000313" key="2">
    <source>
        <dbReference type="Proteomes" id="UP001066276"/>
    </source>
</evidence>
<sequence>MNRAVHRGTEEPCAPELPLCTVHQEAPAAERQAHIIARLEQVASLYEEADAVCMKNQMHLCGAALCKCLVFPPVLDCNTASRDMVLCTNITHIRLRMGSSKTV</sequence>
<keyword evidence="2" id="KW-1185">Reference proteome</keyword>
<organism evidence="1 2">
    <name type="scientific">Pleurodeles waltl</name>
    <name type="common">Iberian ribbed newt</name>
    <dbReference type="NCBI Taxonomy" id="8319"/>
    <lineage>
        <taxon>Eukaryota</taxon>
        <taxon>Metazoa</taxon>
        <taxon>Chordata</taxon>
        <taxon>Craniata</taxon>
        <taxon>Vertebrata</taxon>
        <taxon>Euteleostomi</taxon>
        <taxon>Amphibia</taxon>
        <taxon>Batrachia</taxon>
        <taxon>Caudata</taxon>
        <taxon>Salamandroidea</taxon>
        <taxon>Salamandridae</taxon>
        <taxon>Pleurodelinae</taxon>
        <taxon>Pleurodeles</taxon>
    </lineage>
</organism>
<evidence type="ECO:0000313" key="1">
    <source>
        <dbReference type="EMBL" id="KAJ1201827.1"/>
    </source>
</evidence>
<protein>
    <submittedName>
        <fullName evidence="1">Uncharacterized protein</fullName>
    </submittedName>
</protein>
<accession>A0AAV7VNR6</accession>
<name>A0AAV7VNR6_PLEWA</name>
<dbReference type="AlphaFoldDB" id="A0AAV7VNR6"/>
<dbReference type="Proteomes" id="UP001066276">
    <property type="component" value="Chromosome 2_1"/>
</dbReference>
<dbReference type="EMBL" id="JANPWB010000003">
    <property type="protein sequence ID" value="KAJ1201827.1"/>
    <property type="molecule type" value="Genomic_DNA"/>
</dbReference>
<reference evidence="1" key="1">
    <citation type="journal article" date="2022" name="bioRxiv">
        <title>Sequencing and chromosome-scale assembly of the giantPleurodeles waltlgenome.</title>
        <authorList>
            <person name="Brown T."/>
            <person name="Elewa A."/>
            <person name="Iarovenko S."/>
            <person name="Subramanian E."/>
            <person name="Araus A.J."/>
            <person name="Petzold A."/>
            <person name="Susuki M."/>
            <person name="Suzuki K.-i.T."/>
            <person name="Hayashi T."/>
            <person name="Toyoda A."/>
            <person name="Oliveira C."/>
            <person name="Osipova E."/>
            <person name="Leigh N.D."/>
            <person name="Simon A."/>
            <person name="Yun M.H."/>
        </authorList>
    </citation>
    <scope>NUCLEOTIDE SEQUENCE</scope>
    <source>
        <strain evidence="1">20211129_DDA</strain>
        <tissue evidence="1">Liver</tissue>
    </source>
</reference>
<proteinExistence type="predicted"/>
<comment type="caution">
    <text evidence="1">The sequence shown here is derived from an EMBL/GenBank/DDBJ whole genome shotgun (WGS) entry which is preliminary data.</text>
</comment>
<gene>
    <name evidence="1" type="ORF">NDU88_005633</name>
</gene>